<evidence type="ECO:0000313" key="3">
    <source>
        <dbReference type="Proteomes" id="UP000198639"/>
    </source>
</evidence>
<protein>
    <submittedName>
        <fullName evidence="2">EAL domain-containing protein</fullName>
    </submittedName>
</protein>
<name>A0A1I1UPY4_9BURK</name>
<dbReference type="SUPFAM" id="SSF141868">
    <property type="entry name" value="EAL domain-like"/>
    <property type="match status" value="1"/>
</dbReference>
<dbReference type="Proteomes" id="UP000198639">
    <property type="component" value="Unassembled WGS sequence"/>
</dbReference>
<dbReference type="CDD" id="cd01948">
    <property type="entry name" value="EAL"/>
    <property type="match status" value="1"/>
</dbReference>
<dbReference type="STRING" id="1164594.SAMN05216204_13436"/>
<dbReference type="PANTHER" id="PTHR33121:SF70">
    <property type="entry name" value="SIGNALING PROTEIN YKOW"/>
    <property type="match status" value="1"/>
</dbReference>
<dbReference type="InterPro" id="IPR035919">
    <property type="entry name" value="EAL_sf"/>
</dbReference>
<dbReference type="InterPro" id="IPR001633">
    <property type="entry name" value="EAL_dom"/>
</dbReference>
<dbReference type="PROSITE" id="PS50883">
    <property type="entry name" value="EAL"/>
    <property type="match status" value="1"/>
</dbReference>
<organism evidence="2 3">
    <name type="scientific">Massilia yuzhufengensis</name>
    <dbReference type="NCBI Taxonomy" id="1164594"/>
    <lineage>
        <taxon>Bacteria</taxon>
        <taxon>Pseudomonadati</taxon>
        <taxon>Pseudomonadota</taxon>
        <taxon>Betaproteobacteria</taxon>
        <taxon>Burkholderiales</taxon>
        <taxon>Oxalobacteraceae</taxon>
        <taxon>Telluria group</taxon>
        <taxon>Massilia</taxon>
    </lineage>
</organism>
<reference evidence="3" key="1">
    <citation type="submission" date="2016-10" db="EMBL/GenBank/DDBJ databases">
        <authorList>
            <person name="Varghese N."/>
            <person name="Submissions S."/>
        </authorList>
    </citation>
    <scope>NUCLEOTIDE SEQUENCE [LARGE SCALE GENOMIC DNA]</scope>
    <source>
        <strain evidence="3">CGMCC 1.12041</strain>
    </source>
</reference>
<sequence length="112" mass="12259">MLRELKRLGVRLAVDDFGTGYSGLACLRRFPIDVLKLDRSFLLPADDNATTVDFVKAFVDMAHALGMAVVAEGVETPEALDFLRAARCDQAQGYYLARPMPLAALRGVIMQA</sequence>
<accession>A0A1I1UPY4</accession>
<dbReference type="EMBL" id="FOLD01000034">
    <property type="protein sequence ID" value="SFD71698.1"/>
    <property type="molecule type" value="Genomic_DNA"/>
</dbReference>
<dbReference type="Pfam" id="PF00563">
    <property type="entry name" value="EAL"/>
    <property type="match status" value="1"/>
</dbReference>
<dbReference type="AlphaFoldDB" id="A0A1I1UPY4"/>
<dbReference type="InterPro" id="IPR050706">
    <property type="entry name" value="Cyclic-di-GMP_PDE-like"/>
</dbReference>
<dbReference type="SMART" id="SM00052">
    <property type="entry name" value="EAL"/>
    <property type="match status" value="1"/>
</dbReference>
<keyword evidence="3" id="KW-1185">Reference proteome</keyword>
<dbReference type="PANTHER" id="PTHR33121">
    <property type="entry name" value="CYCLIC DI-GMP PHOSPHODIESTERASE PDEF"/>
    <property type="match status" value="1"/>
</dbReference>
<dbReference type="Gene3D" id="3.20.20.450">
    <property type="entry name" value="EAL domain"/>
    <property type="match status" value="1"/>
</dbReference>
<proteinExistence type="predicted"/>
<dbReference type="GO" id="GO:0071111">
    <property type="term" value="F:cyclic-guanylate-specific phosphodiesterase activity"/>
    <property type="evidence" value="ECO:0007669"/>
    <property type="project" value="InterPro"/>
</dbReference>
<evidence type="ECO:0000313" key="2">
    <source>
        <dbReference type="EMBL" id="SFD71698.1"/>
    </source>
</evidence>
<gene>
    <name evidence="2" type="ORF">SAMN05216204_13436</name>
</gene>
<feature type="domain" description="EAL" evidence="1">
    <location>
        <begin position="1"/>
        <end position="112"/>
    </location>
</feature>
<evidence type="ECO:0000259" key="1">
    <source>
        <dbReference type="PROSITE" id="PS50883"/>
    </source>
</evidence>